<keyword evidence="5" id="KW-0997">Cell inner membrane</keyword>
<dbReference type="GO" id="GO:0005886">
    <property type="term" value="C:plasma membrane"/>
    <property type="evidence" value="ECO:0007669"/>
    <property type="project" value="UniProtKB-SubCell"/>
</dbReference>
<evidence type="ECO:0000256" key="6">
    <source>
        <dbReference type="ARBA" id="ARBA00022692"/>
    </source>
</evidence>
<keyword evidence="4" id="KW-0145">Chemotaxis</keyword>
<dbReference type="GO" id="GO:0007165">
    <property type="term" value="P:signal transduction"/>
    <property type="evidence" value="ECO:0007669"/>
    <property type="project" value="UniProtKB-KW"/>
</dbReference>
<evidence type="ECO:0000256" key="2">
    <source>
        <dbReference type="ARBA" id="ARBA00022475"/>
    </source>
</evidence>
<feature type="transmembrane region" description="Helical" evidence="12">
    <location>
        <begin position="152"/>
        <end position="168"/>
    </location>
</feature>
<dbReference type="SUPFAM" id="SSF58104">
    <property type="entry name" value="Methyl-accepting chemotaxis protein (MCP) signaling domain"/>
    <property type="match status" value="1"/>
</dbReference>
<dbReference type="InterPro" id="IPR035965">
    <property type="entry name" value="PAS-like_dom_sf"/>
</dbReference>
<dbReference type="Gene3D" id="1.10.287.950">
    <property type="entry name" value="Methyl-accepting chemotaxis protein"/>
    <property type="match status" value="1"/>
</dbReference>
<dbReference type="Gene3D" id="3.30.450.20">
    <property type="entry name" value="PAS domain"/>
    <property type="match status" value="1"/>
</dbReference>
<dbReference type="RefSeq" id="WP_143562896.1">
    <property type="nucleotide sequence ID" value="NZ_BMPL01000002.1"/>
</dbReference>
<dbReference type="CDD" id="cd00130">
    <property type="entry name" value="PAS"/>
    <property type="match status" value="1"/>
</dbReference>
<protein>
    <submittedName>
        <fullName evidence="14">Methyl-accepting chemotaxis protein</fullName>
    </submittedName>
</protein>
<sequence length="526" mass="56760">MRQNLPVTQKNYDYPANWILLSTTDTSSIIKYANPSFCDVAGYPLDQMVGEPHNMVRHPDMPPAAFEDMWSTIKGGHPWKGMVKNRCGNGDHYWVDAFVTPISEGGKVVEYQSVRTKPSSEQITRAESAYKELNDKGSVAKLKRVMSLPSKLMTLAVIALLPMLYVAIESGMLGIGLFALTAVILVAGLNVLLARYKTIIDQCKAIYTNPLMSYLYTGHTDDVAQIELALRMQSSEMKAMLGRALDSCEQSASKATESVSKGEEVKSNSDSLTLEVEQVATAMQQMTATLGDMASNCSDAANSSQSASDEANAGDAIVTQTIASIELMSTQLTETSLVITDLEEQSKGIGTVLDVIQSIAEQTNLLALNAAIEAARAGEQGRGFAVVADEVRALAKRTHDSTTEIQTMINLLQQGTAKAVQSMHQGADSATQCVDQAAQAGNALRTIKEAIVSISDMTHHIASAVEEQSSVSNEVNRSMVNISQLNGSSNDLGNEMVELNHVVVANINSQKALVEQFLKRSQEQTL</sequence>
<dbReference type="PANTHER" id="PTHR32089">
    <property type="entry name" value="METHYL-ACCEPTING CHEMOTAXIS PROTEIN MCPB"/>
    <property type="match status" value="1"/>
</dbReference>
<reference evidence="15" key="1">
    <citation type="submission" date="2019-07" db="EMBL/GenBank/DDBJ databases">
        <title>Shewanella sp. YLB-08 draft genomic sequence.</title>
        <authorList>
            <person name="Yu L."/>
        </authorList>
    </citation>
    <scope>NUCLEOTIDE SEQUENCE [LARGE SCALE GENOMIC DNA]</scope>
    <source>
        <strain evidence="15">JCM 20706</strain>
    </source>
</reference>
<gene>
    <name evidence="14" type="ORF">FN961_02095</name>
</gene>
<feature type="domain" description="Methyl-accepting transducer" evidence="13">
    <location>
        <begin position="247"/>
        <end position="483"/>
    </location>
</feature>
<comment type="similarity">
    <text evidence="10">Belongs to the methyl-accepting chemotaxis (MCP) protein family.</text>
</comment>
<keyword evidence="2" id="KW-1003">Cell membrane</keyword>
<dbReference type="SUPFAM" id="SSF55785">
    <property type="entry name" value="PYP-like sensor domain (PAS domain)"/>
    <property type="match status" value="1"/>
</dbReference>
<keyword evidence="9 11" id="KW-0807">Transducer</keyword>
<keyword evidence="6 12" id="KW-0812">Transmembrane</keyword>
<evidence type="ECO:0000256" key="8">
    <source>
        <dbReference type="ARBA" id="ARBA00023136"/>
    </source>
</evidence>
<comment type="subcellular location">
    <subcellularLocation>
        <location evidence="1">Cell inner membrane</location>
        <topology evidence="1">Multi-pass membrane protein</topology>
    </subcellularLocation>
</comment>
<keyword evidence="8 12" id="KW-0472">Membrane</keyword>
<dbReference type="OrthoDB" id="5675566at2"/>
<keyword evidence="3" id="KW-0488">Methylation</keyword>
<dbReference type="GO" id="GO:0052131">
    <property type="term" value="P:positive aerotaxis"/>
    <property type="evidence" value="ECO:0007669"/>
    <property type="project" value="UniProtKB-ARBA"/>
</dbReference>
<dbReference type="PANTHER" id="PTHR32089:SF112">
    <property type="entry name" value="LYSOZYME-LIKE PROTEIN-RELATED"/>
    <property type="match status" value="1"/>
</dbReference>
<keyword evidence="7 12" id="KW-1133">Transmembrane helix</keyword>
<evidence type="ECO:0000256" key="7">
    <source>
        <dbReference type="ARBA" id="ARBA00022989"/>
    </source>
</evidence>
<evidence type="ECO:0000256" key="10">
    <source>
        <dbReference type="ARBA" id="ARBA00029447"/>
    </source>
</evidence>
<comment type="caution">
    <text evidence="14">The sequence shown here is derived from an EMBL/GenBank/DDBJ whole genome shotgun (WGS) entry which is preliminary data.</text>
</comment>
<evidence type="ECO:0000256" key="1">
    <source>
        <dbReference type="ARBA" id="ARBA00004429"/>
    </source>
</evidence>
<evidence type="ECO:0000256" key="3">
    <source>
        <dbReference type="ARBA" id="ARBA00022481"/>
    </source>
</evidence>
<dbReference type="Proteomes" id="UP000318126">
    <property type="component" value="Unassembled WGS sequence"/>
</dbReference>
<evidence type="ECO:0000256" key="9">
    <source>
        <dbReference type="ARBA" id="ARBA00023224"/>
    </source>
</evidence>
<dbReference type="InterPro" id="IPR013655">
    <property type="entry name" value="PAS_fold_3"/>
</dbReference>
<evidence type="ECO:0000256" key="5">
    <source>
        <dbReference type="ARBA" id="ARBA00022519"/>
    </source>
</evidence>
<organism evidence="14 15">
    <name type="scientific">Shewanella hanedai</name>
    <name type="common">Alteromonas hanedai</name>
    <dbReference type="NCBI Taxonomy" id="25"/>
    <lineage>
        <taxon>Bacteria</taxon>
        <taxon>Pseudomonadati</taxon>
        <taxon>Pseudomonadota</taxon>
        <taxon>Gammaproteobacteria</taxon>
        <taxon>Alteromonadales</taxon>
        <taxon>Shewanellaceae</taxon>
        <taxon>Shewanella</taxon>
    </lineage>
</organism>
<name>A0A553JTL9_SHEHA</name>
<proteinExistence type="inferred from homology"/>
<dbReference type="FunFam" id="1.10.287.950:FF:000001">
    <property type="entry name" value="Methyl-accepting chemotaxis sensory transducer"/>
    <property type="match status" value="1"/>
</dbReference>
<dbReference type="AlphaFoldDB" id="A0A553JTL9"/>
<dbReference type="InterPro" id="IPR004089">
    <property type="entry name" value="MCPsignal_dom"/>
</dbReference>
<dbReference type="EMBL" id="VKGK01000002">
    <property type="protein sequence ID" value="TRY15799.1"/>
    <property type="molecule type" value="Genomic_DNA"/>
</dbReference>
<evidence type="ECO:0000256" key="12">
    <source>
        <dbReference type="SAM" id="Phobius"/>
    </source>
</evidence>
<dbReference type="SMART" id="SM00283">
    <property type="entry name" value="MA"/>
    <property type="match status" value="1"/>
</dbReference>
<dbReference type="NCBIfam" id="TIGR00229">
    <property type="entry name" value="sensory_box"/>
    <property type="match status" value="1"/>
</dbReference>
<dbReference type="Pfam" id="PF08447">
    <property type="entry name" value="PAS_3"/>
    <property type="match status" value="1"/>
</dbReference>
<evidence type="ECO:0000313" key="15">
    <source>
        <dbReference type="Proteomes" id="UP000318126"/>
    </source>
</evidence>
<evidence type="ECO:0000256" key="11">
    <source>
        <dbReference type="PROSITE-ProRule" id="PRU00284"/>
    </source>
</evidence>
<evidence type="ECO:0000256" key="4">
    <source>
        <dbReference type="ARBA" id="ARBA00022500"/>
    </source>
</evidence>
<feature type="transmembrane region" description="Helical" evidence="12">
    <location>
        <begin position="174"/>
        <end position="194"/>
    </location>
</feature>
<evidence type="ECO:0000259" key="13">
    <source>
        <dbReference type="PROSITE" id="PS50111"/>
    </source>
</evidence>
<evidence type="ECO:0000313" key="14">
    <source>
        <dbReference type="EMBL" id="TRY15799.1"/>
    </source>
</evidence>
<dbReference type="CDD" id="cd11386">
    <property type="entry name" value="MCP_signal"/>
    <property type="match status" value="1"/>
</dbReference>
<dbReference type="InterPro" id="IPR000014">
    <property type="entry name" value="PAS"/>
</dbReference>
<dbReference type="Pfam" id="PF00015">
    <property type="entry name" value="MCPsignal"/>
    <property type="match status" value="1"/>
</dbReference>
<accession>A0A553JTL9</accession>
<keyword evidence="15" id="KW-1185">Reference proteome</keyword>
<dbReference type="FunFam" id="3.30.450.20:FF:000046">
    <property type="entry name" value="Aerotaxis sensor receptor"/>
    <property type="match status" value="1"/>
</dbReference>
<dbReference type="PROSITE" id="PS50111">
    <property type="entry name" value="CHEMOTAXIS_TRANSDUC_2"/>
    <property type="match status" value="1"/>
</dbReference>